<dbReference type="PATRIC" id="fig|1423810.4.peg.1717"/>
<dbReference type="STRING" id="1423810.FD19_GL001671"/>
<reference evidence="1 2" key="1">
    <citation type="journal article" date="2015" name="Genome Announc.">
        <title>Expanding the biotechnology potential of lactobacilli through comparative genomics of 213 strains and associated genera.</title>
        <authorList>
            <person name="Sun Z."/>
            <person name="Harris H.M."/>
            <person name="McCann A."/>
            <person name="Guo C."/>
            <person name="Argimon S."/>
            <person name="Zhang W."/>
            <person name="Yang X."/>
            <person name="Jeffery I.B."/>
            <person name="Cooney J.C."/>
            <person name="Kagawa T.F."/>
            <person name="Liu W."/>
            <person name="Song Y."/>
            <person name="Salvetti E."/>
            <person name="Wrobel A."/>
            <person name="Rasinkangas P."/>
            <person name="Parkhill J."/>
            <person name="Rea M.C."/>
            <person name="O'Sullivan O."/>
            <person name="Ritari J."/>
            <person name="Douillard F.P."/>
            <person name="Paul Ross R."/>
            <person name="Yang R."/>
            <person name="Briner A.E."/>
            <person name="Felis G.E."/>
            <person name="de Vos W.M."/>
            <person name="Barrangou R."/>
            <person name="Klaenhammer T.R."/>
            <person name="Caufield P.W."/>
            <person name="Cui Y."/>
            <person name="Zhang H."/>
            <person name="O'Toole P.W."/>
        </authorList>
    </citation>
    <scope>NUCLEOTIDE SEQUENCE [LARGE SCALE GENOMIC DNA]</scope>
    <source>
        <strain evidence="1 2">DSM 22698</strain>
    </source>
</reference>
<evidence type="ECO:0000313" key="2">
    <source>
        <dbReference type="Proteomes" id="UP000051789"/>
    </source>
</evidence>
<dbReference type="EMBL" id="AYZK01000005">
    <property type="protein sequence ID" value="KRM86814.1"/>
    <property type="molecule type" value="Genomic_DNA"/>
</dbReference>
<comment type="caution">
    <text evidence="1">The sequence shown here is derived from an EMBL/GenBank/DDBJ whole genome shotgun (WGS) entry which is preliminary data.</text>
</comment>
<keyword evidence="2" id="KW-1185">Reference proteome</keyword>
<dbReference type="AlphaFoldDB" id="A0A0R2C5A0"/>
<protein>
    <submittedName>
        <fullName evidence="1">Uncharacterized protein</fullName>
    </submittedName>
</protein>
<accession>A0A0R2C5A0</accession>
<organism evidence="1 2">
    <name type="scientific">Lacticaseibacillus thailandensis DSM 22698 = JCM 13996</name>
    <dbReference type="NCBI Taxonomy" id="1423810"/>
    <lineage>
        <taxon>Bacteria</taxon>
        <taxon>Bacillati</taxon>
        <taxon>Bacillota</taxon>
        <taxon>Bacilli</taxon>
        <taxon>Lactobacillales</taxon>
        <taxon>Lactobacillaceae</taxon>
        <taxon>Lacticaseibacillus</taxon>
    </lineage>
</organism>
<gene>
    <name evidence="1" type="ORF">FD19_GL001671</name>
</gene>
<name>A0A0R2C5A0_9LACO</name>
<proteinExistence type="predicted"/>
<dbReference type="Proteomes" id="UP000051789">
    <property type="component" value="Unassembled WGS sequence"/>
</dbReference>
<evidence type="ECO:0000313" key="1">
    <source>
        <dbReference type="EMBL" id="KRM86814.1"/>
    </source>
</evidence>
<sequence length="76" mass="8541">MLVIHTAASPPVTTISPATAFIYSQLYESPNESLQPLCLTYHVNHQANTNHCAHYQRNVGPAHHAHWWHGDQTTAR</sequence>